<accession>A0A512MHT5</accession>
<evidence type="ECO:0000313" key="3">
    <source>
        <dbReference type="EMBL" id="GEP46297.1"/>
    </source>
</evidence>
<dbReference type="PANTHER" id="PTHR30383:SF5">
    <property type="entry name" value="SGNH HYDROLASE-TYPE ESTERASE DOMAIN-CONTAINING PROTEIN"/>
    <property type="match status" value="1"/>
</dbReference>
<protein>
    <recommendedName>
        <fullName evidence="2">SGNH hydrolase-type esterase domain-containing protein</fullName>
    </recommendedName>
</protein>
<comment type="caution">
    <text evidence="3">The sequence shown here is derived from an EMBL/GenBank/DDBJ whole genome shotgun (WGS) entry which is preliminary data.</text>
</comment>
<dbReference type="GO" id="GO:0004622">
    <property type="term" value="F:phosphatidylcholine lysophospholipase activity"/>
    <property type="evidence" value="ECO:0007669"/>
    <property type="project" value="TreeGrafter"/>
</dbReference>
<dbReference type="Proteomes" id="UP000321577">
    <property type="component" value="Unassembled WGS sequence"/>
</dbReference>
<dbReference type="Gene3D" id="3.40.50.1110">
    <property type="entry name" value="SGNH hydrolase"/>
    <property type="match status" value="1"/>
</dbReference>
<gene>
    <name evidence="3" type="ORF">BGE01nite_55880</name>
</gene>
<dbReference type="InterPro" id="IPR013830">
    <property type="entry name" value="SGNH_hydro"/>
</dbReference>
<keyword evidence="1" id="KW-0732">Signal</keyword>
<dbReference type="Gene3D" id="2.60.40.10">
    <property type="entry name" value="Immunoglobulins"/>
    <property type="match status" value="1"/>
</dbReference>
<dbReference type="Pfam" id="PF17963">
    <property type="entry name" value="Big_9"/>
    <property type="match status" value="1"/>
</dbReference>
<dbReference type="InterPro" id="IPR036179">
    <property type="entry name" value="Ig-like_dom_sf"/>
</dbReference>
<evidence type="ECO:0000259" key="2">
    <source>
        <dbReference type="Pfam" id="PF13472"/>
    </source>
</evidence>
<evidence type="ECO:0000313" key="4">
    <source>
        <dbReference type="Proteomes" id="UP000321577"/>
    </source>
</evidence>
<sequence>MPLGDSITVGSGGTANLGGYRGTLYTLLTNAGYTPDFIGTQTNNSSLLTDQNHQGQGGWRIDQIDTNIESWFNSVVDPDVILLHIGTNDFGQDYNINTAANRFDALILKMATLRPNAQIIVTNLMERDAANNTEIVNLFNPQVPGIVTAHANAGRKVTFLDMRAAVPLSDMPDQLHPNQAGYDKMANAWLPAIQAVVPPQGVAYAPYVQFTRSPQSRDSVTIRFSKPVADNAADMANYSITGLAITAASQSADKREVTLTTAVQTIGTTYTLTINNIVDRQTVPMVLPANTTATFTPPLPRGYAANVPESSGYTLVQSIDLPLQPGYGATTPVYPVDNRALIAGYDRVAYYVELEKPDGTFSYAWVSMNAFTNDIYKLGIPTVASGAIFEQGVTSINVASNVPGVLQGNGMAGNIEFWPTNYTETANNGIGGSSTAGTGFDFDDTRSTTGTFGSMQVHNTTDKKTIFAINDWGSALPTPSVVEIGIGNQPTGSPDWTHSNNGDSFTSRKLYVLVRASMDSVAPTIVSATASNGRARVYVDFSEPLLTQTVVNGNFTLSHGVKVLATELSSNKRRVVLTTSLMPAGQTVTLTVNGIRDNSPSANVIAPNTTATVTLPGLPAEVASSVGTAANGYQLVYTIDLPQVGNLNALGSKAYSWDDSAATQPISRVAYYLETQKPGAAAQYVWVSMKTLTTDRKKIGVPTAASGAVFQTIVEDMEVQSNVAGITTGTGITTGNIEFWPTDYSVENGISIPNGDIAKYDFGDTRKTTGSFGSMQIHNHGASQTLFAINHWGADGNALDVGIGNNTTAVPDWTSAANAGTYYKRRLHVLVLPVATPALPAEVVTANIADAQGYHLVYSLNIPDQGNMVPPAYTVNNSSQIGPFTRVAYFMQLQTGTNTPEWVWTSMDAFTTDPTRIGVPTTASGAVHQRIVNNMNVASNKAGIVTGTGITTGNIEFWPHSYSAPNAINIPNTTSATVYDFGDTRSTSGTYGSMQIHNHGASQTLFAISNWGTAGNAINKFGIGIGNSAVPANLDWTFAANSQSFSSRILHVFVLPGDTDVTGPAILHATGASTLNQVSITFNEPVAETDVIPASFSIAGLTVTEARLLPGQREVVLKTSAQTPGTAYTIAVSNVKDLTARGNPVAAGAAVGFTSFTTPALISGIPQAAGYELVYQVAIPALRPGWNANAIPYSVDEPKFRSLQFDRVAYVLELDNNWIFTSFDRHTSTLNKVGVPTLNVSSTPFQMNVSNLTVATNVATGITTGDFPTGGNIEFWGGNYNVVNALNIPNASATTYDWGDRMDAGGYGSLQVHNYAQSQVLLAYNNWGTAAGSAGDIGIGSQPTGHPDWTTIANASSFTKRNLYVLVRPGVSPIGDAPVIMASPASRTVNPGTSTTFAVTLQSNVGVTYQWRKNLAPIPNATLPWLELTNIAGTQAGDYDVVVTGENFVSATSATATLTVTNSAPTFGGYQFSTPMNTAAVIPASDILDNAIDADGDVLIVGSAGPASTQGGSAALASGNVTYVPANGHVGADSFIAVIQDGRGGSVNGTVNVTVIGTTLPSDNGATIGRRADGKIDLAFKGTVGAQYLIRRSLTLAPGSWSTVSTVTAGDDGVVPFVDPTPPVGRAFYRIESVVP</sequence>
<dbReference type="InterPro" id="IPR014755">
    <property type="entry name" value="Cu-Rt/internalin_Ig-like"/>
</dbReference>
<keyword evidence="4" id="KW-1185">Reference proteome</keyword>
<proteinExistence type="predicted"/>
<dbReference type="InterPro" id="IPR051532">
    <property type="entry name" value="Ester_Hydrolysis_Enzymes"/>
</dbReference>
<dbReference type="SUPFAM" id="SSF52266">
    <property type="entry name" value="SGNH hydrolase"/>
    <property type="match status" value="1"/>
</dbReference>
<dbReference type="InterPro" id="IPR013783">
    <property type="entry name" value="Ig-like_fold"/>
</dbReference>
<dbReference type="Gene3D" id="2.60.40.2810">
    <property type="match status" value="1"/>
</dbReference>
<dbReference type="Pfam" id="PF13472">
    <property type="entry name" value="Lipase_GDSL_2"/>
    <property type="match status" value="1"/>
</dbReference>
<reference evidence="3 4" key="1">
    <citation type="submission" date="2019-07" db="EMBL/GenBank/DDBJ databases">
        <title>Whole genome shotgun sequence of Brevifollis gellanilyticus NBRC 108608.</title>
        <authorList>
            <person name="Hosoyama A."/>
            <person name="Uohara A."/>
            <person name="Ohji S."/>
            <person name="Ichikawa N."/>
        </authorList>
    </citation>
    <scope>NUCLEOTIDE SEQUENCE [LARGE SCALE GENOMIC DNA]</scope>
    <source>
        <strain evidence="3 4">NBRC 108608</strain>
    </source>
</reference>
<dbReference type="CDD" id="cd01833">
    <property type="entry name" value="XynB_like"/>
    <property type="match status" value="1"/>
</dbReference>
<dbReference type="Gene3D" id="2.60.40.1220">
    <property type="match status" value="3"/>
</dbReference>
<dbReference type="PANTHER" id="PTHR30383">
    <property type="entry name" value="THIOESTERASE 1/PROTEASE 1/LYSOPHOSPHOLIPASE L1"/>
    <property type="match status" value="1"/>
</dbReference>
<dbReference type="EMBL" id="BKAG01000084">
    <property type="protein sequence ID" value="GEP46297.1"/>
    <property type="molecule type" value="Genomic_DNA"/>
</dbReference>
<dbReference type="SUPFAM" id="SSF48726">
    <property type="entry name" value="Immunoglobulin"/>
    <property type="match status" value="1"/>
</dbReference>
<evidence type="ECO:0000256" key="1">
    <source>
        <dbReference type="ARBA" id="ARBA00022729"/>
    </source>
</evidence>
<name>A0A512MHT5_9BACT</name>
<feature type="domain" description="SGNH hydrolase-type esterase" evidence="2">
    <location>
        <begin position="3"/>
        <end position="183"/>
    </location>
</feature>
<organism evidence="3 4">
    <name type="scientific">Brevifollis gellanilyticus</name>
    <dbReference type="NCBI Taxonomy" id="748831"/>
    <lineage>
        <taxon>Bacteria</taxon>
        <taxon>Pseudomonadati</taxon>
        <taxon>Verrucomicrobiota</taxon>
        <taxon>Verrucomicrobiia</taxon>
        <taxon>Verrucomicrobiales</taxon>
        <taxon>Verrucomicrobiaceae</taxon>
    </lineage>
</organism>
<dbReference type="InterPro" id="IPR036514">
    <property type="entry name" value="SGNH_hydro_sf"/>
</dbReference>